<gene>
    <name evidence="6" type="ORF">IAB14_05935</name>
</gene>
<proteinExistence type="inferred from homology"/>
<dbReference type="InterPro" id="IPR020845">
    <property type="entry name" value="AMP-binding_CS"/>
</dbReference>
<dbReference type="GO" id="GO:0006633">
    <property type="term" value="P:fatty acid biosynthetic process"/>
    <property type="evidence" value="ECO:0007669"/>
    <property type="project" value="TreeGrafter"/>
</dbReference>
<dbReference type="InterPro" id="IPR045851">
    <property type="entry name" value="AMP-bd_C_sf"/>
</dbReference>
<dbReference type="Pfam" id="PF01381">
    <property type="entry name" value="HTH_3"/>
    <property type="match status" value="1"/>
</dbReference>
<evidence type="ECO:0000313" key="7">
    <source>
        <dbReference type="Proteomes" id="UP000886891"/>
    </source>
</evidence>
<dbReference type="GO" id="GO:0004321">
    <property type="term" value="F:fatty-acyl-CoA synthase activity"/>
    <property type="evidence" value="ECO:0007669"/>
    <property type="project" value="TreeGrafter"/>
</dbReference>
<dbReference type="InterPro" id="IPR042099">
    <property type="entry name" value="ANL_N_sf"/>
</dbReference>
<evidence type="ECO:0000256" key="4">
    <source>
        <dbReference type="ARBA" id="ARBA00022840"/>
    </source>
</evidence>
<reference evidence="6" key="2">
    <citation type="journal article" date="2021" name="PeerJ">
        <title>Extensive microbial diversity within the chicken gut microbiome revealed by metagenomics and culture.</title>
        <authorList>
            <person name="Gilroy R."/>
            <person name="Ravi A."/>
            <person name="Getino M."/>
            <person name="Pursley I."/>
            <person name="Horton D.L."/>
            <person name="Alikhan N.F."/>
            <person name="Baker D."/>
            <person name="Gharbi K."/>
            <person name="Hall N."/>
            <person name="Watson M."/>
            <person name="Adriaenssens E.M."/>
            <person name="Foster-Nyarko E."/>
            <person name="Jarju S."/>
            <person name="Secka A."/>
            <person name="Antonio M."/>
            <person name="Oren A."/>
            <person name="Chaudhuri R.R."/>
            <person name="La Ragione R."/>
            <person name="Hildebrand F."/>
            <person name="Pallen M.J."/>
        </authorList>
    </citation>
    <scope>NUCLEOTIDE SEQUENCE</scope>
    <source>
        <strain evidence="6">23406</strain>
    </source>
</reference>
<dbReference type="CDD" id="cd02209">
    <property type="entry name" value="cupin_XRE_C"/>
    <property type="match status" value="1"/>
</dbReference>
<dbReference type="Pfam" id="PF07883">
    <property type="entry name" value="Cupin_2"/>
    <property type="match status" value="1"/>
</dbReference>
<evidence type="ECO:0000259" key="5">
    <source>
        <dbReference type="PROSITE" id="PS50943"/>
    </source>
</evidence>
<dbReference type="Gene3D" id="2.60.120.10">
    <property type="entry name" value="Jelly Rolls"/>
    <property type="match status" value="1"/>
</dbReference>
<evidence type="ECO:0000256" key="1">
    <source>
        <dbReference type="ARBA" id="ARBA00006432"/>
    </source>
</evidence>
<dbReference type="Gene3D" id="1.10.260.40">
    <property type="entry name" value="lambda repressor-like DNA-binding domains"/>
    <property type="match status" value="1"/>
</dbReference>
<name>A0A9D1NDL7_9FIRM</name>
<evidence type="ECO:0000256" key="3">
    <source>
        <dbReference type="ARBA" id="ARBA00022741"/>
    </source>
</evidence>
<dbReference type="PANTHER" id="PTHR43605">
    <property type="entry name" value="ACYL-COENZYME A SYNTHETASE"/>
    <property type="match status" value="1"/>
</dbReference>
<dbReference type="Gene3D" id="3.30.300.30">
    <property type="match status" value="1"/>
</dbReference>
<dbReference type="InterPro" id="IPR014710">
    <property type="entry name" value="RmlC-like_jellyroll"/>
</dbReference>
<accession>A0A9D1NDL7</accession>
<comment type="similarity">
    <text evidence="1">Belongs to the ATP-dependent AMP-binding enzyme family.</text>
</comment>
<reference evidence="6" key="1">
    <citation type="submission" date="2020-10" db="EMBL/GenBank/DDBJ databases">
        <authorList>
            <person name="Gilroy R."/>
        </authorList>
    </citation>
    <scope>NUCLEOTIDE SEQUENCE</scope>
    <source>
        <strain evidence="6">23406</strain>
    </source>
</reference>
<dbReference type="PROSITE" id="PS50943">
    <property type="entry name" value="HTH_CROC1"/>
    <property type="match status" value="1"/>
</dbReference>
<dbReference type="InterPro" id="IPR010982">
    <property type="entry name" value="Lambda_DNA-bd_dom_sf"/>
</dbReference>
<dbReference type="CDD" id="cd00093">
    <property type="entry name" value="HTH_XRE"/>
    <property type="match status" value="1"/>
</dbReference>
<protein>
    <submittedName>
        <fullName evidence="6">AMP-binding protein</fullName>
    </submittedName>
</protein>
<dbReference type="SMART" id="SM00530">
    <property type="entry name" value="HTH_XRE"/>
    <property type="match status" value="1"/>
</dbReference>
<comment type="caution">
    <text evidence="6">The sequence shown here is derived from an EMBL/GenBank/DDBJ whole genome shotgun (WGS) entry which is preliminary data.</text>
</comment>
<dbReference type="Proteomes" id="UP000886891">
    <property type="component" value="Unassembled WGS sequence"/>
</dbReference>
<organism evidence="6 7">
    <name type="scientific">Candidatus Stercoripulliclostridium merdipullorum</name>
    <dbReference type="NCBI Taxonomy" id="2840952"/>
    <lineage>
        <taxon>Bacteria</taxon>
        <taxon>Bacillati</taxon>
        <taxon>Bacillota</taxon>
        <taxon>Clostridia</taxon>
        <taxon>Eubacteriales</taxon>
        <taxon>Candidatus Stercoripulliclostridium</taxon>
    </lineage>
</organism>
<sequence length="752" mass="84961">MYTDVKKIAERVLYLREIFNVTPAEVANALGISEQQYLDAENGKFDFTFSFLQKLAKYYSVDIVELISGDTPTLSGFQIVRGGDGMPLERRKGFKYLHLASLFKNKLAEPFMVTAKYSEAEQKRPIPRSTHNDQEFDLILEGKLKFVIDNYETVLNPGDSAFYDANHPHGMIAYEGDCRFLSVCIKNPSPVEAEDAFETADSPKAAEDKRAIYRKFVTPHTDKAGRLLSLDFHPAPNFNFAYDVVDGIAAKSPRKTAMLWLSKHKEERIFTFEDMKVWSDKCANFFLSQGIKKGDRVMLVLKRHYQFWFAILALHKIGAVVIPATHLLTEHDLVYRFNAAGVKAIVCTSDDQVSHEVEKAEKQSPTLTTKIIVGTPREGWIDFDAEVEKASPVLKRIDTAIDDVMLMYFTSGTTGYPKIAMHSHKYALGHFVTAKYWHTVEPDDLHFTISDTGWGKAVWGKLYGQWLSEGAVFTYDFDKFHASDILPMFKQYNITTFCAPPTMFRFFIKDNLAAYDLSSLRYATVAGEALNPEVFDQFYKATGIKLMEGFGQTETTLTVANLYGTEVKVGSMGKPTPQFDIDIVDADGNSCKTGEAGEIVIRTDKGTPYGMFLGYYGNEEATKAVWHDNLYHTGDMAWRDEDGYFWYVGRIDDVIKSSGYRIGPFEIESVLMELPYVLECAVTGVPDETRGQIVKATIVLTKGTVGTDELKKEIQNYVKENTAPYKYPRAVEFVDALPKTISGKIRRVELRK</sequence>
<dbReference type="InterPro" id="IPR011051">
    <property type="entry name" value="RmlC_Cupin_sf"/>
</dbReference>
<dbReference type="Pfam" id="PF00501">
    <property type="entry name" value="AMP-binding"/>
    <property type="match status" value="1"/>
</dbReference>
<dbReference type="GO" id="GO:0015645">
    <property type="term" value="F:fatty acid ligase activity"/>
    <property type="evidence" value="ECO:0007669"/>
    <property type="project" value="TreeGrafter"/>
</dbReference>
<dbReference type="GO" id="GO:0005524">
    <property type="term" value="F:ATP binding"/>
    <property type="evidence" value="ECO:0007669"/>
    <property type="project" value="UniProtKB-KW"/>
</dbReference>
<keyword evidence="2" id="KW-0436">Ligase</keyword>
<dbReference type="FunFam" id="3.30.300.30:FF:000005">
    <property type="entry name" value="Acyl-coenzyme A synthetase ACSM5, mitochondrial"/>
    <property type="match status" value="1"/>
</dbReference>
<evidence type="ECO:0000256" key="2">
    <source>
        <dbReference type="ARBA" id="ARBA00022598"/>
    </source>
</evidence>
<dbReference type="GO" id="GO:0016405">
    <property type="term" value="F:CoA-ligase activity"/>
    <property type="evidence" value="ECO:0007669"/>
    <property type="project" value="UniProtKB-ARBA"/>
</dbReference>
<dbReference type="Gene3D" id="3.40.50.12780">
    <property type="entry name" value="N-terminal domain of ligase-like"/>
    <property type="match status" value="1"/>
</dbReference>
<keyword evidence="4" id="KW-0067">ATP-binding</keyword>
<dbReference type="AlphaFoldDB" id="A0A9D1NDL7"/>
<dbReference type="InterPro" id="IPR051087">
    <property type="entry name" value="Mitochondrial_ACSM"/>
</dbReference>
<feature type="domain" description="HTH cro/C1-type" evidence="5">
    <location>
        <begin position="12"/>
        <end position="66"/>
    </location>
</feature>
<dbReference type="SUPFAM" id="SSF56801">
    <property type="entry name" value="Acetyl-CoA synthetase-like"/>
    <property type="match status" value="1"/>
</dbReference>
<dbReference type="GO" id="GO:0006637">
    <property type="term" value="P:acyl-CoA metabolic process"/>
    <property type="evidence" value="ECO:0007669"/>
    <property type="project" value="TreeGrafter"/>
</dbReference>
<dbReference type="SUPFAM" id="SSF47413">
    <property type="entry name" value="lambda repressor-like DNA-binding domains"/>
    <property type="match status" value="1"/>
</dbReference>
<dbReference type="InterPro" id="IPR001387">
    <property type="entry name" value="Cro/C1-type_HTH"/>
</dbReference>
<dbReference type="InterPro" id="IPR025110">
    <property type="entry name" value="AMP-bd_C"/>
</dbReference>
<dbReference type="EMBL" id="DVOH01000046">
    <property type="protein sequence ID" value="HIV00631.1"/>
    <property type="molecule type" value="Genomic_DNA"/>
</dbReference>
<dbReference type="InterPro" id="IPR000873">
    <property type="entry name" value="AMP-dep_synth/lig_dom"/>
</dbReference>
<dbReference type="GO" id="GO:0003677">
    <property type="term" value="F:DNA binding"/>
    <property type="evidence" value="ECO:0007669"/>
    <property type="project" value="InterPro"/>
</dbReference>
<dbReference type="Pfam" id="PF13193">
    <property type="entry name" value="AMP-binding_C"/>
    <property type="match status" value="1"/>
</dbReference>
<dbReference type="SUPFAM" id="SSF51182">
    <property type="entry name" value="RmlC-like cupins"/>
    <property type="match status" value="1"/>
</dbReference>
<dbReference type="PROSITE" id="PS00455">
    <property type="entry name" value="AMP_BINDING"/>
    <property type="match status" value="1"/>
</dbReference>
<evidence type="ECO:0000313" key="6">
    <source>
        <dbReference type="EMBL" id="HIV00631.1"/>
    </source>
</evidence>
<dbReference type="PANTHER" id="PTHR43605:SF10">
    <property type="entry name" value="ACYL-COA SYNTHETASE MEDIUM CHAIN FAMILY MEMBER 3"/>
    <property type="match status" value="1"/>
</dbReference>
<dbReference type="InterPro" id="IPR013096">
    <property type="entry name" value="Cupin_2"/>
</dbReference>
<keyword evidence="3" id="KW-0547">Nucleotide-binding</keyword>